<dbReference type="Gene3D" id="2.30.42.10">
    <property type="match status" value="1"/>
</dbReference>
<feature type="region of interest" description="Disordered" evidence="1">
    <location>
        <begin position="70"/>
        <end position="105"/>
    </location>
</feature>
<dbReference type="InterPro" id="IPR036034">
    <property type="entry name" value="PDZ_sf"/>
</dbReference>
<reference evidence="2 3" key="1">
    <citation type="submission" date="2020-08" db="EMBL/GenBank/DDBJ databases">
        <authorList>
            <person name="Newling K."/>
            <person name="Davey J."/>
            <person name="Forrester S."/>
        </authorList>
    </citation>
    <scope>NUCLEOTIDE SEQUENCE [LARGE SCALE GENOMIC DNA]</scope>
    <source>
        <strain evidence="3">Crithidia deanei Carvalho (ATCC PRA-265)</strain>
    </source>
</reference>
<accession>A0A7G2C366</accession>
<proteinExistence type="predicted"/>
<keyword evidence="3" id="KW-1185">Reference proteome</keyword>
<dbReference type="SUPFAM" id="SSF50156">
    <property type="entry name" value="PDZ domain-like"/>
    <property type="match status" value="1"/>
</dbReference>
<dbReference type="VEuPathDB" id="TriTrypDB:ADEAN_000156400"/>
<sequence>MKEMSEMSDDYSRFIATSYESLSGLSQDHDPTSTQSALLEEKVRRLEDRVAQQRDVDLLSARMKEVERHLARLSGAGREESRGRPSPSPARTSASPKEAVGKPPHGLNVTLQGEELVVESCTPGSQAAQHGIRGGSVISHVDRTPVKTLDEFHSALRSVLEKFSITIYDPSLGRVRVLSFEKV</sequence>
<dbReference type="Proteomes" id="UP000515908">
    <property type="component" value="Chromosome 03"/>
</dbReference>
<name>A0A7G2C366_9TRYP</name>
<dbReference type="EMBL" id="LR877147">
    <property type="protein sequence ID" value="CAD2214120.1"/>
    <property type="molecule type" value="Genomic_DNA"/>
</dbReference>
<protein>
    <recommendedName>
        <fullName evidence="4">PDZ domain-containing protein</fullName>
    </recommendedName>
</protein>
<gene>
    <name evidence="2" type="ORF">ADEAN_000156400</name>
</gene>
<evidence type="ECO:0000313" key="3">
    <source>
        <dbReference type="Proteomes" id="UP000515908"/>
    </source>
</evidence>
<evidence type="ECO:0000256" key="1">
    <source>
        <dbReference type="SAM" id="MobiDB-lite"/>
    </source>
</evidence>
<organism evidence="2 3">
    <name type="scientific">Angomonas deanei</name>
    <dbReference type="NCBI Taxonomy" id="59799"/>
    <lineage>
        <taxon>Eukaryota</taxon>
        <taxon>Discoba</taxon>
        <taxon>Euglenozoa</taxon>
        <taxon>Kinetoplastea</taxon>
        <taxon>Metakinetoplastina</taxon>
        <taxon>Trypanosomatida</taxon>
        <taxon>Trypanosomatidae</taxon>
        <taxon>Strigomonadinae</taxon>
        <taxon>Angomonas</taxon>
    </lineage>
</organism>
<evidence type="ECO:0008006" key="4">
    <source>
        <dbReference type="Google" id="ProtNLM"/>
    </source>
</evidence>
<evidence type="ECO:0000313" key="2">
    <source>
        <dbReference type="EMBL" id="CAD2214120.1"/>
    </source>
</evidence>
<dbReference type="OrthoDB" id="265078at2759"/>
<dbReference type="AlphaFoldDB" id="A0A7G2C366"/>